<dbReference type="Proteomes" id="UP001595699">
    <property type="component" value="Unassembled WGS sequence"/>
</dbReference>
<comment type="caution">
    <text evidence="2">The sequence shown here is derived from an EMBL/GenBank/DDBJ whole genome shotgun (WGS) entry which is preliminary data.</text>
</comment>
<dbReference type="EMBL" id="JBHRZH010000006">
    <property type="protein sequence ID" value="MFC3760632.1"/>
    <property type="molecule type" value="Genomic_DNA"/>
</dbReference>
<dbReference type="SUPFAM" id="SSF56112">
    <property type="entry name" value="Protein kinase-like (PK-like)"/>
    <property type="match status" value="1"/>
</dbReference>
<organism evidence="2 3">
    <name type="scientific">Tenggerimyces flavus</name>
    <dbReference type="NCBI Taxonomy" id="1708749"/>
    <lineage>
        <taxon>Bacteria</taxon>
        <taxon>Bacillati</taxon>
        <taxon>Actinomycetota</taxon>
        <taxon>Actinomycetes</taxon>
        <taxon>Propionibacteriales</taxon>
        <taxon>Nocardioidaceae</taxon>
        <taxon>Tenggerimyces</taxon>
    </lineage>
</organism>
<dbReference type="Pfam" id="PF01636">
    <property type="entry name" value="APH"/>
    <property type="match status" value="1"/>
</dbReference>
<dbReference type="InterPro" id="IPR002575">
    <property type="entry name" value="Aminoglycoside_PTrfase"/>
</dbReference>
<evidence type="ECO:0000259" key="1">
    <source>
        <dbReference type="Pfam" id="PF01636"/>
    </source>
</evidence>
<evidence type="ECO:0000313" key="2">
    <source>
        <dbReference type="EMBL" id="MFC3760632.1"/>
    </source>
</evidence>
<dbReference type="PANTHER" id="PTHR21310">
    <property type="entry name" value="AMINOGLYCOSIDE PHOSPHOTRANSFERASE-RELATED-RELATED"/>
    <property type="match status" value="1"/>
</dbReference>
<accession>A0ABV7Y732</accession>
<evidence type="ECO:0000313" key="3">
    <source>
        <dbReference type="Proteomes" id="UP001595699"/>
    </source>
</evidence>
<proteinExistence type="predicted"/>
<name>A0ABV7Y732_9ACTN</name>
<gene>
    <name evidence="2" type="ORF">ACFOUW_07270</name>
</gene>
<keyword evidence="3" id="KW-1185">Reference proteome</keyword>
<protein>
    <submittedName>
        <fullName evidence="2">Phosphotransferase enzyme family protein</fullName>
    </submittedName>
</protein>
<reference evidence="3" key="1">
    <citation type="journal article" date="2019" name="Int. J. Syst. Evol. Microbiol.">
        <title>The Global Catalogue of Microorganisms (GCM) 10K type strain sequencing project: providing services to taxonomists for standard genome sequencing and annotation.</title>
        <authorList>
            <consortium name="The Broad Institute Genomics Platform"/>
            <consortium name="The Broad Institute Genome Sequencing Center for Infectious Disease"/>
            <person name="Wu L."/>
            <person name="Ma J."/>
        </authorList>
    </citation>
    <scope>NUCLEOTIDE SEQUENCE [LARGE SCALE GENOMIC DNA]</scope>
    <source>
        <strain evidence="3">CGMCC 4.7241</strain>
    </source>
</reference>
<dbReference type="Gene3D" id="3.90.1200.10">
    <property type="match status" value="1"/>
</dbReference>
<dbReference type="InterPro" id="IPR051678">
    <property type="entry name" value="AGP_Transferase"/>
</dbReference>
<feature type="domain" description="Aminoglycoside phosphotransferase" evidence="1">
    <location>
        <begin position="19"/>
        <end position="227"/>
    </location>
</feature>
<sequence>MQNPLVDMAEWPGLELLDPLTGGHRNPVFLARYRGRSVVVRQSGRPIPTLEWELDLLEHLDSNGVRVPRIVPAADGRRFVGPVLVQEFLPGGPPRTEADWRNVLAVLRDVHALGVGWTQRPGFASARSLLIESVGGDVDLGAMPSDAAALVQAAWLPVLDGALETVVHGDPGGGNVLVAEDGSVGLIDWDEARVDVPAFDLAGPYLELTDLGVRDEAWRDAMVAGLAWEAATCWRAEPVYARRRLAELRTALKSQ</sequence>
<dbReference type="RefSeq" id="WP_205116854.1">
    <property type="nucleotide sequence ID" value="NZ_JAFBCM010000001.1"/>
</dbReference>
<dbReference type="InterPro" id="IPR011009">
    <property type="entry name" value="Kinase-like_dom_sf"/>
</dbReference>
<dbReference type="PANTHER" id="PTHR21310:SF40">
    <property type="entry name" value="AMINOGLYCOSIDE PHOSPHOTRANSFERASE DOMAIN-CONTAINING PROTEIN-RELATED"/>
    <property type="match status" value="1"/>
</dbReference>